<organism evidence="1 2">
    <name type="scientific">Candidatus Yonathbacteria bacterium RIFOXYD1_FULL_52_36</name>
    <dbReference type="NCBI Taxonomy" id="1802730"/>
    <lineage>
        <taxon>Bacteria</taxon>
        <taxon>Candidatus Yonathiibacteriota</taxon>
    </lineage>
</organism>
<dbReference type="Proteomes" id="UP000178168">
    <property type="component" value="Unassembled WGS sequence"/>
</dbReference>
<dbReference type="EMBL" id="MHUZ01000015">
    <property type="protein sequence ID" value="OHA85804.1"/>
    <property type="molecule type" value="Genomic_DNA"/>
</dbReference>
<sequence>MFACTKCRGKKGNTVCSQCHGTGKVVRSDALDVLEAPGLELQLVEASTTPHKAPAWHPALGKFPGLH</sequence>
<accession>A0A1G2SLD9</accession>
<protein>
    <submittedName>
        <fullName evidence="1">Uncharacterized protein</fullName>
    </submittedName>
</protein>
<gene>
    <name evidence="1" type="ORF">A2591_00465</name>
</gene>
<dbReference type="AlphaFoldDB" id="A0A1G2SLD9"/>
<evidence type="ECO:0000313" key="1">
    <source>
        <dbReference type="EMBL" id="OHA85804.1"/>
    </source>
</evidence>
<evidence type="ECO:0000313" key="2">
    <source>
        <dbReference type="Proteomes" id="UP000178168"/>
    </source>
</evidence>
<dbReference type="STRING" id="1802730.A2591_00465"/>
<proteinExistence type="predicted"/>
<reference evidence="1 2" key="1">
    <citation type="journal article" date="2016" name="Nat. Commun.">
        <title>Thousands of microbial genomes shed light on interconnected biogeochemical processes in an aquifer system.</title>
        <authorList>
            <person name="Anantharaman K."/>
            <person name="Brown C.T."/>
            <person name="Hug L.A."/>
            <person name="Sharon I."/>
            <person name="Castelle C.J."/>
            <person name="Probst A.J."/>
            <person name="Thomas B.C."/>
            <person name="Singh A."/>
            <person name="Wilkins M.J."/>
            <person name="Karaoz U."/>
            <person name="Brodie E.L."/>
            <person name="Williams K.H."/>
            <person name="Hubbard S.S."/>
            <person name="Banfield J.F."/>
        </authorList>
    </citation>
    <scope>NUCLEOTIDE SEQUENCE [LARGE SCALE GENOMIC DNA]</scope>
</reference>
<name>A0A1G2SLD9_9BACT</name>
<comment type="caution">
    <text evidence="1">The sequence shown here is derived from an EMBL/GenBank/DDBJ whole genome shotgun (WGS) entry which is preliminary data.</text>
</comment>